<keyword evidence="3" id="KW-0809">Transit peptide</keyword>
<dbReference type="InterPro" id="IPR044505">
    <property type="entry name" value="GlgX_Isoamylase_N_E_set"/>
</dbReference>
<comment type="similarity">
    <text evidence="1">Belongs to the glycosyl hydrolase 13 family.</text>
</comment>
<evidence type="ECO:0000259" key="6">
    <source>
        <dbReference type="SMART" id="SM00642"/>
    </source>
</evidence>
<organism evidence="7 8">
    <name type="scientific">Nitrosomonas communis</name>
    <dbReference type="NCBI Taxonomy" id="44574"/>
    <lineage>
        <taxon>Bacteria</taxon>
        <taxon>Pseudomonadati</taxon>
        <taxon>Pseudomonadota</taxon>
        <taxon>Betaproteobacteria</taxon>
        <taxon>Nitrosomonadales</taxon>
        <taxon>Nitrosomonadaceae</taxon>
        <taxon>Nitrosomonas</taxon>
    </lineage>
</organism>
<proteinExistence type="inferred from homology"/>
<dbReference type="Pfam" id="PF02922">
    <property type="entry name" value="CBM_48"/>
    <property type="match status" value="1"/>
</dbReference>
<evidence type="ECO:0000313" key="7">
    <source>
        <dbReference type="EMBL" id="SDW46077.1"/>
    </source>
</evidence>
<dbReference type="SUPFAM" id="SSF51011">
    <property type="entry name" value="Glycosyl hydrolase domain"/>
    <property type="match status" value="1"/>
</dbReference>
<dbReference type="GO" id="GO:0019156">
    <property type="term" value="F:isoamylase activity"/>
    <property type="evidence" value="ECO:0007669"/>
    <property type="project" value="UniProtKB-ARBA"/>
</dbReference>
<protein>
    <submittedName>
        <fullName evidence="7">Glycogen operon protein</fullName>
    </submittedName>
</protein>
<evidence type="ECO:0000256" key="5">
    <source>
        <dbReference type="SAM" id="MobiDB-lite"/>
    </source>
</evidence>
<sequence>MLPQDKASTQGEDGAGNANLTSTTGRKAAPPFMVLPGSRFPPGATVSAEGVNFCIFSRHAKRAELLLYAAADSSTPFQMILLDPELNHSFFFWHVFVKDLPVGTYYTWRMDGPNDTAATGRRFYPDIELLDPWAKSVSDTLWKRQPACSEQDSSSKSLRAIVIEPLPGTATGAMPRWREPDLEGAVIYELHVGGFTRHPSAAVVHPGTFTALKEKIPYLQSLGITHVEFLPVMAFDTHDVQPGVAARGLCNYWGYSTHSFWAPHPGYCLDPVRATWEFRDLVDALHAVNIRVLLDVVFNHTAEDGETGPVINFRGLANDIFYHLDVSDRRRYLDFTGCGNTVNCNHPMVTRFIVHCLEYWVEILGVDGFRFDLASIFARGDNGLPLANPPLPWAIESSHILSRVPLIAEAWDAAGLYHVGAFPGMAWSEWNGQYRDVMRRFVRGDPGLVGEVATRISGSADLYARDERKPTNSINFITCHDGFTLYDLVSYNSKHNEANGEDNRDGNNDNMSWNCGVEGESDNPAILKLRWQQAKNLLTILMVSRGVPMLLAGDEVLRTQHGNNNAYCQNNDLSWFDWRFAERNVDMLRYTRELIALRRRHPSLTSNRFFTGSLVPGRDRVDITWHGARLNEPLWHDAQARILAFTIAGQRENEEDLHVVLNMSDQPLGAPLPSLRSGCWHLAIDTAQPAPADIFVRENQMPMGGEFYPVGSRSVVVLEARA</sequence>
<dbReference type="InterPro" id="IPR013783">
    <property type="entry name" value="Ig-like_fold"/>
</dbReference>
<dbReference type="Pfam" id="PF21156">
    <property type="entry name" value="ISOA1-3_C"/>
    <property type="match status" value="1"/>
</dbReference>
<dbReference type="InterPro" id="IPR017853">
    <property type="entry name" value="GH"/>
</dbReference>
<dbReference type="InterPro" id="IPR013780">
    <property type="entry name" value="Glyco_hydro_b"/>
</dbReference>
<dbReference type="CDD" id="cd02856">
    <property type="entry name" value="E_set_GDE_Isoamylase_N"/>
    <property type="match status" value="1"/>
</dbReference>
<dbReference type="SUPFAM" id="SSF51445">
    <property type="entry name" value="(Trans)glycosidases"/>
    <property type="match status" value="1"/>
</dbReference>
<evidence type="ECO:0000256" key="3">
    <source>
        <dbReference type="ARBA" id="ARBA00022946"/>
    </source>
</evidence>
<dbReference type="InterPro" id="IPR004193">
    <property type="entry name" value="Glyco_hydro_13_N"/>
</dbReference>
<dbReference type="InterPro" id="IPR014756">
    <property type="entry name" value="Ig_E-set"/>
</dbReference>
<dbReference type="InterPro" id="IPR048650">
    <property type="entry name" value="ISOA1-3-like_C"/>
</dbReference>
<dbReference type="SMART" id="SM00642">
    <property type="entry name" value="Aamy"/>
    <property type="match status" value="1"/>
</dbReference>
<reference evidence="7 8" key="1">
    <citation type="submission" date="2016-10" db="EMBL/GenBank/DDBJ databases">
        <authorList>
            <person name="de Groot N.N."/>
        </authorList>
    </citation>
    <scope>NUCLEOTIDE SEQUENCE [LARGE SCALE GENOMIC DNA]</scope>
    <source>
        <strain evidence="7 8">Nm110</strain>
    </source>
</reference>
<dbReference type="CDD" id="cd11326">
    <property type="entry name" value="AmyAc_Glg_debranch"/>
    <property type="match status" value="1"/>
</dbReference>
<dbReference type="GO" id="GO:0005980">
    <property type="term" value="P:glycogen catabolic process"/>
    <property type="evidence" value="ECO:0007669"/>
    <property type="project" value="InterPro"/>
</dbReference>
<dbReference type="Gene3D" id="3.20.20.80">
    <property type="entry name" value="Glycosidases"/>
    <property type="match status" value="1"/>
</dbReference>
<dbReference type="Pfam" id="PF00128">
    <property type="entry name" value="Alpha-amylase"/>
    <property type="match status" value="1"/>
</dbReference>
<dbReference type="NCBIfam" id="TIGR02100">
    <property type="entry name" value="glgX_debranch"/>
    <property type="match status" value="1"/>
</dbReference>
<dbReference type="Proteomes" id="UP000183454">
    <property type="component" value="Unassembled WGS sequence"/>
</dbReference>
<evidence type="ECO:0000313" key="8">
    <source>
        <dbReference type="Proteomes" id="UP000183454"/>
    </source>
</evidence>
<keyword evidence="4" id="KW-0326">Glycosidase</keyword>
<dbReference type="SUPFAM" id="SSF81296">
    <property type="entry name" value="E set domains"/>
    <property type="match status" value="1"/>
</dbReference>
<dbReference type="RefSeq" id="WP_211752281.1">
    <property type="nucleotide sequence ID" value="NZ_FNNH01000012.1"/>
</dbReference>
<dbReference type="InterPro" id="IPR011837">
    <property type="entry name" value="Glycogen_debranch_GlgX"/>
</dbReference>
<keyword evidence="2" id="KW-0378">Hydrolase</keyword>
<dbReference type="InterPro" id="IPR006047">
    <property type="entry name" value="GH13_cat_dom"/>
</dbReference>
<feature type="domain" description="Glycosyl hydrolase family 13 catalytic" evidence="6">
    <location>
        <begin position="189"/>
        <end position="598"/>
    </location>
</feature>
<dbReference type="Gene3D" id="2.60.40.10">
    <property type="entry name" value="Immunoglobulins"/>
    <property type="match status" value="1"/>
</dbReference>
<evidence type="ECO:0000256" key="1">
    <source>
        <dbReference type="ARBA" id="ARBA00008061"/>
    </source>
</evidence>
<dbReference type="PANTHER" id="PTHR43002">
    <property type="entry name" value="GLYCOGEN DEBRANCHING ENZYME"/>
    <property type="match status" value="1"/>
</dbReference>
<accession>A0A1H2TQK1</accession>
<evidence type="ECO:0000256" key="4">
    <source>
        <dbReference type="ARBA" id="ARBA00023295"/>
    </source>
</evidence>
<evidence type="ECO:0000256" key="2">
    <source>
        <dbReference type="ARBA" id="ARBA00022801"/>
    </source>
</evidence>
<dbReference type="Gene3D" id="2.60.40.1180">
    <property type="entry name" value="Golgi alpha-mannosidase II"/>
    <property type="match status" value="1"/>
</dbReference>
<dbReference type="AlphaFoldDB" id="A0A1H2TQK1"/>
<dbReference type="GO" id="GO:0004135">
    <property type="term" value="F:amylo-alpha-1,6-glucosidase activity"/>
    <property type="evidence" value="ECO:0007669"/>
    <property type="project" value="InterPro"/>
</dbReference>
<gene>
    <name evidence="7" type="ORF">SAMN05421882_101215</name>
</gene>
<name>A0A1H2TQK1_9PROT</name>
<feature type="region of interest" description="Disordered" evidence="5">
    <location>
        <begin position="1"/>
        <end position="25"/>
    </location>
</feature>
<dbReference type="EMBL" id="FNNH01000012">
    <property type="protein sequence ID" value="SDW46077.1"/>
    <property type="molecule type" value="Genomic_DNA"/>
</dbReference>
<feature type="compositionally biased region" description="Polar residues" evidence="5">
    <location>
        <begin position="1"/>
        <end position="11"/>
    </location>
</feature>